<dbReference type="EMBL" id="JACAGB010000048">
    <property type="protein sequence ID" value="KAF6283742.1"/>
    <property type="molecule type" value="Genomic_DNA"/>
</dbReference>
<evidence type="ECO:0000313" key="3">
    <source>
        <dbReference type="Proteomes" id="UP000558488"/>
    </source>
</evidence>
<evidence type="ECO:0000313" key="2">
    <source>
        <dbReference type="EMBL" id="KAF6283742.1"/>
    </source>
</evidence>
<evidence type="ECO:0000256" key="1">
    <source>
        <dbReference type="SAM" id="MobiDB-lite"/>
    </source>
</evidence>
<comment type="caution">
    <text evidence="2">The sequence shown here is derived from an EMBL/GenBank/DDBJ whole genome shotgun (WGS) entry which is preliminary data.</text>
</comment>
<organism evidence="2 3">
    <name type="scientific">Pipistrellus kuhlii</name>
    <name type="common">Kuhl's pipistrelle</name>
    <dbReference type="NCBI Taxonomy" id="59472"/>
    <lineage>
        <taxon>Eukaryota</taxon>
        <taxon>Metazoa</taxon>
        <taxon>Chordata</taxon>
        <taxon>Craniata</taxon>
        <taxon>Vertebrata</taxon>
        <taxon>Euteleostomi</taxon>
        <taxon>Mammalia</taxon>
        <taxon>Eutheria</taxon>
        <taxon>Laurasiatheria</taxon>
        <taxon>Chiroptera</taxon>
        <taxon>Yangochiroptera</taxon>
        <taxon>Vespertilionidae</taxon>
        <taxon>Pipistrellus</taxon>
    </lineage>
</organism>
<accession>A0A7J7S5M1</accession>
<keyword evidence="3" id="KW-1185">Reference proteome</keyword>
<protein>
    <submittedName>
        <fullName evidence="2">Uncharacterized protein</fullName>
    </submittedName>
</protein>
<proteinExistence type="predicted"/>
<dbReference type="Proteomes" id="UP000558488">
    <property type="component" value="Unassembled WGS sequence"/>
</dbReference>
<dbReference type="AlphaFoldDB" id="A0A7J7S5M1"/>
<reference evidence="2 3" key="1">
    <citation type="journal article" date="2020" name="Nature">
        <title>Six reference-quality genomes reveal evolution of bat adaptations.</title>
        <authorList>
            <person name="Jebb D."/>
            <person name="Huang Z."/>
            <person name="Pippel M."/>
            <person name="Hughes G.M."/>
            <person name="Lavrichenko K."/>
            <person name="Devanna P."/>
            <person name="Winkler S."/>
            <person name="Jermiin L.S."/>
            <person name="Skirmuntt E.C."/>
            <person name="Katzourakis A."/>
            <person name="Burkitt-Gray L."/>
            <person name="Ray D.A."/>
            <person name="Sullivan K.A.M."/>
            <person name="Roscito J.G."/>
            <person name="Kirilenko B.M."/>
            <person name="Davalos L.M."/>
            <person name="Corthals A.P."/>
            <person name="Power M.L."/>
            <person name="Jones G."/>
            <person name="Ransome R.D."/>
            <person name="Dechmann D.K.N."/>
            <person name="Locatelli A.G."/>
            <person name="Puechmaille S.J."/>
            <person name="Fedrigo O."/>
            <person name="Jarvis E.D."/>
            <person name="Hiller M."/>
            <person name="Vernes S.C."/>
            <person name="Myers E.W."/>
            <person name="Teeling E.C."/>
        </authorList>
    </citation>
    <scope>NUCLEOTIDE SEQUENCE [LARGE SCALE GENOMIC DNA]</scope>
    <source>
        <strain evidence="2">MPipKuh1</strain>
        <tissue evidence="2">Flight muscle</tissue>
    </source>
</reference>
<name>A0A7J7S5M1_PIPKU</name>
<feature type="region of interest" description="Disordered" evidence="1">
    <location>
        <begin position="88"/>
        <end position="124"/>
    </location>
</feature>
<gene>
    <name evidence="2" type="ORF">mPipKuh1_010034</name>
</gene>
<sequence>MEPLCVSFKFPHHPGFMPSSFEFPSDLHIHSSFEFRPKLRSVSTLPSAFTDSLTLSVGLLSEALLESQACVELDKRPQGDPGLCLSWSEGLWTSPPPPTNPLLSSSPDVTCSGRGAPGLRSWGK</sequence>